<dbReference type="EMBL" id="AP019695">
    <property type="protein sequence ID" value="BBK22847.1"/>
    <property type="molecule type" value="Genomic_DNA"/>
</dbReference>
<keyword evidence="2" id="KW-1185">Reference proteome</keyword>
<evidence type="ECO:0000313" key="1">
    <source>
        <dbReference type="EMBL" id="BBK22847.1"/>
    </source>
</evidence>
<dbReference type="AlphaFoldDB" id="A0A6N4TJE4"/>
<reference evidence="2" key="1">
    <citation type="submission" date="2019-05" db="EMBL/GenBank/DDBJ databases">
        <title>Complete genome sequencing of Absiella argi strain JCM 30884.</title>
        <authorList>
            <person name="Sakamoto M."/>
            <person name="Murakami T."/>
            <person name="Mori H."/>
        </authorList>
    </citation>
    <scope>NUCLEOTIDE SEQUENCE [LARGE SCALE GENOMIC DNA]</scope>
    <source>
        <strain evidence="2">JCM 30884</strain>
    </source>
</reference>
<dbReference type="KEGG" id="aarg:Aargi30884_17500"/>
<proteinExistence type="predicted"/>
<organism evidence="1 2">
    <name type="scientific">Amedibacterium intestinale</name>
    <dbReference type="NCBI Taxonomy" id="2583452"/>
    <lineage>
        <taxon>Bacteria</taxon>
        <taxon>Bacillati</taxon>
        <taxon>Bacillota</taxon>
        <taxon>Erysipelotrichia</taxon>
        <taxon>Erysipelotrichales</taxon>
        <taxon>Erysipelotrichaceae</taxon>
        <taxon>Amedibacterium</taxon>
    </lineage>
</organism>
<gene>
    <name evidence="1" type="ORF">Aargi30884_17500</name>
</gene>
<dbReference type="Proteomes" id="UP000464754">
    <property type="component" value="Chromosome"/>
</dbReference>
<protein>
    <submittedName>
        <fullName evidence="1">Uncharacterized protein</fullName>
    </submittedName>
</protein>
<evidence type="ECO:0000313" key="2">
    <source>
        <dbReference type="Proteomes" id="UP000464754"/>
    </source>
</evidence>
<name>A0A6N4TJE4_9FIRM</name>
<sequence>MSMFLFLLFMYAKHGIHLGGESPLWGVSIVRWNLKEDRGAKLWSEENESYQAYHGDECA</sequence>
<accession>A0A6N4TJE4</accession>